<sequence length="214" mass="24884">MSNFETINNIIIESFIQIKDSISQDSLMYMAGVIEGSESEEELRDQIKIFCTDFDITFDNDSDMDNAVDHLISQLKKKGIIEFSLATKPKSYLVCNVSNELSLDDPNLTMEQYLQFTHSEDPKVRLSVLRTMCPCKVKADRDLLWDRIMQMSTDTDPKVRYQAMHNLCDGSPAWREESVIKTLESMHNDTDPKIRRRIHNILTHYKHTGKWNIM</sequence>
<dbReference type="AlphaFoldDB" id="A0A8J4Q6R3"/>
<reference evidence="1" key="1">
    <citation type="submission" date="2020-01" db="EMBL/GenBank/DDBJ databases">
        <title>Development of genomics and gene disruption for Polysphondylium violaceum indicates a role for the polyketide synthase stlB in stalk morphogenesis.</title>
        <authorList>
            <person name="Narita B."/>
            <person name="Kawabe Y."/>
            <person name="Kin K."/>
            <person name="Saito T."/>
            <person name="Gibbs R."/>
            <person name="Kuspa A."/>
            <person name="Muzny D."/>
            <person name="Queller D."/>
            <person name="Richards S."/>
            <person name="Strassman J."/>
            <person name="Sucgang R."/>
            <person name="Worley K."/>
            <person name="Schaap P."/>
        </authorList>
    </citation>
    <scope>NUCLEOTIDE SEQUENCE</scope>
    <source>
        <strain evidence="1">QSvi11</strain>
    </source>
</reference>
<gene>
    <name evidence="1" type="ORF">CYY_003496</name>
</gene>
<dbReference type="OrthoDB" id="16167at2759"/>
<dbReference type="SUPFAM" id="SSF48371">
    <property type="entry name" value="ARM repeat"/>
    <property type="match status" value="1"/>
</dbReference>
<dbReference type="InterPro" id="IPR016024">
    <property type="entry name" value="ARM-type_fold"/>
</dbReference>
<dbReference type="Proteomes" id="UP000695562">
    <property type="component" value="Unassembled WGS sequence"/>
</dbReference>
<proteinExistence type="predicted"/>
<evidence type="ECO:0000313" key="1">
    <source>
        <dbReference type="EMBL" id="KAF2075191.1"/>
    </source>
</evidence>
<keyword evidence="2" id="KW-1185">Reference proteome</keyword>
<accession>A0A8J4Q6R3</accession>
<evidence type="ECO:0008006" key="3">
    <source>
        <dbReference type="Google" id="ProtNLM"/>
    </source>
</evidence>
<comment type="caution">
    <text evidence="1">The sequence shown here is derived from an EMBL/GenBank/DDBJ whole genome shotgun (WGS) entry which is preliminary data.</text>
</comment>
<dbReference type="Gene3D" id="1.25.10.10">
    <property type="entry name" value="Leucine-rich Repeat Variant"/>
    <property type="match status" value="1"/>
</dbReference>
<organism evidence="1 2">
    <name type="scientific">Polysphondylium violaceum</name>
    <dbReference type="NCBI Taxonomy" id="133409"/>
    <lineage>
        <taxon>Eukaryota</taxon>
        <taxon>Amoebozoa</taxon>
        <taxon>Evosea</taxon>
        <taxon>Eumycetozoa</taxon>
        <taxon>Dictyostelia</taxon>
        <taxon>Dictyosteliales</taxon>
        <taxon>Dictyosteliaceae</taxon>
        <taxon>Polysphondylium</taxon>
    </lineage>
</organism>
<dbReference type="EMBL" id="AJWJ01000110">
    <property type="protein sequence ID" value="KAF2075191.1"/>
    <property type="molecule type" value="Genomic_DNA"/>
</dbReference>
<protein>
    <recommendedName>
        <fullName evidence="3">HEAT repeat-containing protein</fullName>
    </recommendedName>
</protein>
<dbReference type="InterPro" id="IPR011989">
    <property type="entry name" value="ARM-like"/>
</dbReference>
<name>A0A8J4Q6R3_9MYCE</name>
<evidence type="ECO:0000313" key="2">
    <source>
        <dbReference type="Proteomes" id="UP000695562"/>
    </source>
</evidence>